<evidence type="ECO:0000313" key="2">
    <source>
        <dbReference type="Proteomes" id="UP000638313"/>
    </source>
</evidence>
<organism evidence="1 2">
    <name type="scientific">Streptomyces mashuensis</name>
    <dbReference type="NCBI Taxonomy" id="33904"/>
    <lineage>
        <taxon>Bacteria</taxon>
        <taxon>Bacillati</taxon>
        <taxon>Actinomycetota</taxon>
        <taxon>Actinomycetes</taxon>
        <taxon>Kitasatosporales</taxon>
        <taxon>Streptomycetaceae</taxon>
        <taxon>Streptomyces</taxon>
    </lineage>
</organism>
<dbReference type="RefSeq" id="WP_190128430.1">
    <property type="nucleotide sequence ID" value="NZ_BNBD01000002.1"/>
</dbReference>
<name>A0A919EBB3_9ACTN</name>
<sequence length="174" mass="19771">MADMRDLWWAAGRMAFSVAENDDWRNSRWSEALRRSATLLEPVWPKAYSSGPFSQALPTIALLLYSQQLSDEPEHVPVEEITEALARRRDAEDEPSLEDVIRDGLVKRHHDLRDDSQLSVLFRWLTEYRPPLTHSSDGFELSSADQWPGGTLMGAAAAWATHAFNYHYLGRSSA</sequence>
<gene>
    <name evidence="1" type="ORF">GCM10010218_12720</name>
</gene>
<dbReference type="Proteomes" id="UP000638313">
    <property type="component" value="Unassembled WGS sequence"/>
</dbReference>
<protein>
    <submittedName>
        <fullName evidence="1">Uncharacterized protein</fullName>
    </submittedName>
</protein>
<reference evidence="1" key="1">
    <citation type="journal article" date="2014" name="Int. J. Syst. Evol. Microbiol.">
        <title>Complete genome sequence of Corynebacterium casei LMG S-19264T (=DSM 44701T), isolated from a smear-ripened cheese.</title>
        <authorList>
            <consortium name="US DOE Joint Genome Institute (JGI-PGF)"/>
            <person name="Walter F."/>
            <person name="Albersmeier A."/>
            <person name="Kalinowski J."/>
            <person name="Ruckert C."/>
        </authorList>
    </citation>
    <scope>NUCLEOTIDE SEQUENCE</scope>
    <source>
        <strain evidence="1">JCM 4059</strain>
    </source>
</reference>
<reference evidence="1" key="2">
    <citation type="submission" date="2020-09" db="EMBL/GenBank/DDBJ databases">
        <authorList>
            <person name="Sun Q."/>
            <person name="Ohkuma M."/>
        </authorList>
    </citation>
    <scope>NUCLEOTIDE SEQUENCE</scope>
    <source>
        <strain evidence="1">JCM 4059</strain>
    </source>
</reference>
<comment type="caution">
    <text evidence="1">The sequence shown here is derived from an EMBL/GenBank/DDBJ whole genome shotgun (WGS) entry which is preliminary data.</text>
</comment>
<evidence type="ECO:0000313" key="1">
    <source>
        <dbReference type="EMBL" id="GHF33100.1"/>
    </source>
</evidence>
<accession>A0A919EBB3</accession>
<dbReference type="AlphaFoldDB" id="A0A919EBB3"/>
<dbReference type="EMBL" id="BNBD01000002">
    <property type="protein sequence ID" value="GHF33100.1"/>
    <property type="molecule type" value="Genomic_DNA"/>
</dbReference>
<keyword evidence="2" id="KW-1185">Reference proteome</keyword>
<proteinExistence type="predicted"/>